<dbReference type="Gene3D" id="3.40.640.10">
    <property type="entry name" value="Type I PLP-dependent aspartate aminotransferase-like (Major domain)"/>
    <property type="match status" value="1"/>
</dbReference>
<reference evidence="7 8" key="1">
    <citation type="submission" date="2015-07" db="EMBL/GenBank/DDBJ databases">
        <authorList>
            <person name="Noorani M."/>
        </authorList>
    </citation>
    <scope>NUCLEOTIDE SEQUENCE [LARGE SCALE GENOMIC DNA]</scope>
    <source>
        <strain evidence="7 8">CECT 7802</strain>
    </source>
</reference>
<dbReference type="InterPro" id="IPR036390">
    <property type="entry name" value="WH_DNA-bd_sf"/>
</dbReference>
<protein>
    <submittedName>
        <fullName evidence="7">Putative HTH-type transcriptional regulator YjiR</fullName>
    </submittedName>
</protein>
<dbReference type="RefSeq" id="WP_055086732.1">
    <property type="nucleotide sequence ID" value="NZ_CXSU01000012.1"/>
</dbReference>
<dbReference type="AlphaFoldDB" id="A0A0M6YKS6"/>
<dbReference type="InterPro" id="IPR015424">
    <property type="entry name" value="PyrdxlP-dep_Trfase"/>
</dbReference>
<dbReference type="Proteomes" id="UP000049222">
    <property type="component" value="Unassembled WGS sequence"/>
</dbReference>
<evidence type="ECO:0000256" key="1">
    <source>
        <dbReference type="ARBA" id="ARBA00005384"/>
    </source>
</evidence>
<dbReference type="CDD" id="cd00609">
    <property type="entry name" value="AAT_like"/>
    <property type="match status" value="1"/>
</dbReference>
<dbReference type="PANTHER" id="PTHR46577">
    <property type="entry name" value="HTH-TYPE TRANSCRIPTIONAL REGULATORY PROTEIN GABR"/>
    <property type="match status" value="1"/>
</dbReference>
<accession>A0A0M6YKS6</accession>
<dbReference type="Pfam" id="PF00155">
    <property type="entry name" value="Aminotran_1_2"/>
    <property type="match status" value="1"/>
</dbReference>
<keyword evidence="2" id="KW-0663">Pyridoxal phosphate</keyword>
<dbReference type="Gene3D" id="3.90.1150.10">
    <property type="entry name" value="Aspartate Aminotransferase, domain 1"/>
    <property type="match status" value="1"/>
</dbReference>
<dbReference type="OrthoDB" id="9804020at2"/>
<organism evidence="7 8">
    <name type="scientific">Jannaschia donghaensis</name>
    <dbReference type="NCBI Taxonomy" id="420998"/>
    <lineage>
        <taxon>Bacteria</taxon>
        <taxon>Pseudomonadati</taxon>
        <taxon>Pseudomonadota</taxon>
        <taxon>Alphaproteobacteria</taxon>
        <taxon>Rhodobacterales</taxon>
        <taxon>Roseobacteraceae</taxon>
        <taxon>Jannaschia</taxon>
    </lineage>
</organism>
<dbReference type="GO" id="GO:0003700">
    <property type="term" value="F:DNA-binding transcription factor activity"/>
    <property type="evidence" value="ECO:0007669"/>
    <property type="project" value="InterPro"/>
</dbReference>
<dbReference type="GO" id="GO:0003677">
    <property type="term" value="F:DNA binding"/>
    <property type="evidence" value="ECO:0007669"/>
    <property type="project" value="UniProtKB-KW"/>
</dbReference>
<keyword evidence="8" id="KW-1185">Reference proteome</keyword>
<name>A0A0M6YKS6_9RHOB</name>
<evidence type="ECO:0000313" key="7">
    <source>
        <dbReference type="EMBL" id="CTQ50972.1"/>
    </source>
</evidence>
<keyword evidence="3" id="KW-0805">Transcription regulation</keyword>
<dbReference type="STRING" id="420998.JDO7802_03003"/>
<comment type="similarity">
    <text evidence="1">In the C-terminal section; belongs to the class-I pyridoxal-phosphate-dependent aminotransferase family.</text>
</comment>
<dbReference type="InterPro" id="IPR051446">
    <property type="entry name" value="HTH_trans_reg/aminotransferase"/>
</dbReference>
<evidence type="ECO:0000256" key="2">
    <source>
        <dbReference type="ARBA" id="ARBA00022898"/>
    </source>
</evidence>
<dbReference type="SUPFAM" id="SSF53383">
    <property type="entry name" value="PLP-dependent transferases"/>
    <property type="match status" value="1"/>
</dbReference>
<evidence type="ECO:0000256" key="3">
    <source>
        <dbReference type="ARBA" id="ARBA00023015"/>
    </source>
</evidence>
<dbReference type="InterPro" id="IPR036388">
    <property type="entry name" value="WH-like_DNA-bd_sf"/>
</dbReference>
<dbReference type="SUPFAM" id="SSF46785">
    <property type="entry name" value="Winged helix' DNA-binding domain"/>
    <property type="match status" value="1"/>
</dbReference>
<dbReference type="InterPro" id="IPR004839">
    <property type="entry name" value="Aminotransferase_I/II_large"/>
</dbReference>
<dbReference type="GO" id="GO:0030170">
    <property type="term" value="F:pyridoxal phosphate binding"/>
    <property type="evidence" value="ECO:0007669"/>
    <property type="project" value="InterPro"/>
</dbReference>
<keyword evidence="5" id="KW-0804">Transcription</keyword>
<evidence type="ECO:0000256" key="5">
    <source>
        <dbReference type="ARBA" id="ARBA00023163"/>
    </source>
</evidence>
<evidence type="ECO:0000313" key="8">
    <source>
        <dbReference type="Proteomes" id="UP000049222"/>
    </source>
</evidence>
<dbReference type="EMBL" id="CXSU01000012">
    <property type="protein sequence ID" value="CTQ50972.1"/>
    <property type="molecule type" value="Genomic_DNA"/>
</dbReference>
<dbReference type="PROSITE" id="PS50949">
    <property type="entry name" value="HTH_GNTR"/>
    <property type="match status" value="1"/>
</dbReference>
<dbReference type="Pfam" id="PF00392">
    <property type="entry name" value="GntR"/>
    <property type="match status" value="1"/>
</dbReference>
<dbReference type="CDD" id="cd07377">
    <property type="entry name" value="WHTH_GntR"/>
    <property type="match status" value="1"/>
</dbReference>
<dbReference type="InterPro" id="IPR015421">
    <property type="entry name" value="PyrdxlP-dep_Trfase_major"/>
</dbReference>
<dbReference type="InterPro" id="IPR000524">
    <property type="entry name" value="Tscrpt_reg_HTH_GntR"/>
</dbReference>
<gene>
    <name evidence="7" type="primary">yjiR</name>
    <name evidence="7" type="ORF">JDO7802_03003</name>
</gene>
<sequence length="477" mass="51681">MSTITDRNVIEVDFTTDDRPKYVVLEGAIRDAIRRGVLPAGTRLPATRDLAWRVGVTPGTVARAYSRLTDDGTLDAAVGRGTFVSEVHAPESMFRDPPPVMVDSTPHLTGGETDVVNLMSPHLPSVGQAALIRKLLADVAEDPPSGVMHYPVSGTERPVRVAAAHWLADPMLGPVDEAEIVVTNGGQNAIALSLQTILRGRRPVVALEELSYPGFRRAAEMLRADVVTVEMDAHGIIPASLAAMAQRHDVQVLCTSPEVHNPTLIFTPEARRREIVEVARTHDIQIIDDDCYLMGRAAAPGYRRLAPERTWTVSSIAKTITPALRLGFVVPPPAQHLALQRAVEYNQFGMATPMSDLAAKLLIHPDLAALQAETSALVARYVSRAVDILAGHDLVWRTDVPFLWLTLPVGWRASAFCRSAEAEGVTLRTADEYAGRDANSPHAVRLAINAGVSLRSFEAALVRLRALLDRPNEGLGV</sequence>
<keyword evidence="4" id="KW-0238">DNA-binding</keyword>
<dbReference type="SMART" id="SM00345">
    <property type="entry name" value="HTH_GNTR"/>
    <property type="match status" value="1"/>
</dbReference>
<proteinExistence type="inferred from homology"/>
<dbReference type="Gene3D" id="1.10.10.10">
    <property type="entry name" value="Winged helix-like DNA-binding domain superfamily/Winged helix DNA-binding domain"/>
    <property type="match status" value="1"/>
</dbReference>
<dbReference type="InterPro" id="IPR015422">
    <property type="entry name" value="PyrdxlP-dep_Trfase_small"/>
</dbReference>
<dbReference type="PANTHER" id="PTHR46577:SF1">
    <property type="entry name" value="HTH-TYPE TRANSCRIPTIONAL REGULATORY PROTEIN GABR"/>
    <property type="match status" value="1"/>
</dbReference>
<feature type="domain" description="HTH gntR-type" evidence="6">
    <location>
        <begin position="19"/>
        <end position="87"/>
    </location>
</feature>
<evidence type="ECO:0000256" key="4">
    <source>
        <dbReference type="ARBA" id="ARBA00023125"/>
    </source>
</evidence>
<evidence type="ECO:0000259" key="6">
    <source>
        <dbReference type="PROSITE" id="PS50949"/>
    </source>
</evidence>